<dbReference type="Gene3D" id="3.20.20.80">
    <property type="entry name" value="Glycosidases"/>
    <property type="match status" value="1"/>
</dbReference>
<dbReference type="SUPFAM" id="SSF49785">
    <property type="entry name" value="Galactose-binding domain-like"/>
    <property type="match status" value="1"/>
</dbReference>
<evidence type="ECO:0000256" key="6">
    <source>
        <dbReference type="ARBA" id="ARBA00032230"/>
    </source>
</evidence>
<dbReference type="Gene3D" id="2.60.120.260">
    <property type="entry name" value="Galactose-binding domain-like"/>
    <property type="match status" value="1"/>
</dbReference>
<dbReference type="GO" id="GO:0030246">
    <property type="term" value="F:carbohydrate binding"/>
    <property type="evidence" value="ECO:0007669"/>
    <property type="project" value="InterPro"/>
</dbReference>
<evidence type="ECO:0000256" key="8">
    <source>
        <dbReference type="SAM" id="MobiDB-lite"/>
    </source>
</evidence>
<dbReference type="Pfam" id="PF02929">
    <property type="entry name" value="Bgal_small_N"/>
    <property type="match status" value="1"/>
</dbReference>
<dbReference type="InterPro" id="IPR023230">
    <property type="entry name" value="Glyco_hydro_2_CS"/>
</dbReference>
<name>A0A0D3INK8_EMIH1</name>
<feature type="region of interest" description="Disordered" evidence="8">
    <location>
        <begin position="877"/>
        <end position="898"/>
    </location>
</feature>
<comment type="catalytic activity">
    <reaction evidence="1">
        <text>Hydrolysis of terminal non-reducing beta-D-galactose residues in beta-D-galactosides.</text>
        <dbReference type="EC" id="3.2.1.23"/>
    </reaction>
</comment>
<evidence type="ECO:0000256" key="1">
    <source>
        <dbReference type="ARBA" id="ARBA00001412"/>
    </source>
</evidence>
<dbReference type="InterPro" id="IPR014718">
    <property type="entry name" value="GH-type_carb-bd"/>
</dbReference>
<evidence type="ECO:0000256" key="3">
    <source>
        <dbReference type="ARBA" id="ARBA00012756"/>
    </source>
</evidence>
<dbReference type="PANTHER" id="PTHR46323:SF2">
    <property type="entry name" value="BETA-GALACTOSIDASE"/>
    <property type="match status" value="1"/>
</dbReference>
<dbReference type="PROSITE" id="PS00608">
    <property type="entry name" value="GLYCOSYL_HYDROL_F2_2"/>
    <property type="match status" value="1"/>
</dbReference>
<dbReference type="Gene3D" id="2.70.98.10">
    <property type="match status" value="1"/>
</dbReference>
<evidence type="ECO:0000313" key="11">
    <source>
        <dbReference type="Proteomes" id="UP000013827"/>
    </source>
</evidence>
<evidence type="ECO:0000259" key="9">
    <source>
        <dbReference type="SMART" id="SM01038"/>
    </source>
</evidence>
<dbReference type="InterPro" id="IPR006102">
    <property type="entry name" value="Ig-like_GH2"/>
</dbReference>
<dbReference type="GeneID" id="17259062"/>
<dbReference type="eggNOG" id="KOG2024">
    <property type="taxonomic scope" value="Eukaryota"/>
</dbReference>
<dbReference type="STRING" id="2903.R1BRT2"/>
<evidence type="ECO:0000313" key="10">
    <source>
        <dbReference type="EnsemblProtists" id="EOD12843"/>
    </source>
</evidence>
<dbReference type="Pfam" id="PF02836">
    <property type="entry name" value="Glyco_hydro_2_C"/>
    <property type="match status" value="1"/>
</dbReference>
<reference evidence="11" key="1">
    <citation type="journal article" date="2013" name="Nature">
        <title>Pan genome of the phytoplankton Emiliania underpins its global distribution.</title>
        <authorList>
            <person name="Read B.A."/>
            <person name="Kegel J."/>
            <person name="Klute M.J."/>
            <person name="Kuo A."/>
            <person name="Lefebvre S.C."/>
            <person name="Maumus F."/>
            <person name="Mayer C."/>
            <person name="Miller J."/>
            <person name="Monier A."/>
            <person name="Salamov A."/>
            <person name="Young J."/>
            <person name="Aguilar M."/>
            <person name="Claverie J.M."/>
            <person name="Frickenhaus S."/>
            <person name="Gonzalez K."/>
            <person name="Herman E.K."/>
            <person name="Lin Y.C."/>
            <person name="Napier J."/>
            <person name="Ogata H."/>
            <person name="Sarno A.F."/>
            <person name="Shmutz J."/>
            <person name="Schroeder D."/>
            <person name="de Vargas C."/>
            <person name="Verret F."/>
            <person name="von Dassow P."/>
            <person name="Valentin K."/>
            <person name="Van de Peer Y."/>
            <person name="Wheeler G."/>
            <person name="Dacks J.B."/>
            <person name="Delwiche C.F."/>
            <person name="Dyhrman S.T."/>
            <person name="Glockner G."/>
            <person name="John U."/>
            <person name="Richards T."/>
            <person name="Worden A.Z."/>
            <person name="Zhang X."/>
            <person name="Grigoriev I.V."/>
            <person name="Allen A.E."/>
            <person name="Bidle K."/>
            <person name="Borodovsky M."/>
            <person name="Bowler C."/>
            <person name="Brownlee C."/>
            <person name="Cock J.M."/>
            <person name="Elias M."/>
            <person name="Gladyshev V.N."/>
            <person name="Groth M."/>
            <person name="Guda C."/>
            <person name="Hadaegh A."/>
            <person name="Iglesias-Rodriguez M.D."/>
            <person name="Jenkins J."/>
            <person name="Jones B.M."/>
            <person name="Lawson T."/>
            <person name="Leese F."/>
            <person name="Lindquist E."/>
            <person name="Lobanov A."/>
            <person name="Lomsadze A."/>
            <person name="Malik S.B."/>
            <person name="Marsh M.E."/>
            <person name="Mackinder L."/>
            <person name="Mock T."/>
            <person name="Mueller-Roeber B."/>
            <person name="Pagarete A."/>
            <person name="Parker M."/>
            <person name="Probert I."/>
            <person name="Quesneville H."/>
            <person name="Raines C."/>
            <person name="Rensing S.A."/>
            <person name="Riano-Pachon D.M."/>
            <person name="Richier S."/>
            <person name="Rokitta S."/>
            <person name="Shiraiwa Y."/>
            <person name="Soanes D.M."/>
            <person name="van der Giezen M."/>
            <person name="Wahlund T.M."/>
            <person name="Williams B."/>
            <person name="Wilson W."/>
            <person name="Wolfe G."/>
            <person name="Wurch L.L."/>
        </authorList>
    </citation>
    <scope>NUCLEOTIDE SEQUENCE</scope>
</reference>
<dbReference type="PRINTS" id="PR00132">
    <property type="entry name" value="GLHYDRLASE2"/>
</dbReference>
<dbReference type="Pfam" id="PF02837">
    <property type="entry name" value="Glyco_hydro_2_N"/>
    <property type="match status" value="1"/>
</dbReference>
<dbReference type="SUPFAM" id="SSF49303">
    <property type="entry name" value="beta-Galactosidase/glucuronidase domain"/>
    <property type="match status" value="1"/>
</dbReference>
<sequence>MSSSALPVFTGSSALPVASGRRPAEWENPECFGIGREEARASHCAAESREAALAGRAQSGRYLSLNGRWHFRWSESAPANGVPSGDFAAPTFDDSGWGEIEVPGNWELQGHGFPIYTNVQYPFEHNPPAIAYKGREPGARYNPCGEYRTAVDMPWDPAAGPVYLHLGAVTSAVYVWVNGAEVGYSQDSKLPVEFDITRHVSRGESCLIALFVLCWCDGAYLEDQDMWWLAGITRDVYLYSRPSLHVRDFAVRTRIDAVGDGFGAGLVEGTDLAAPPVAAARVSAPLCRAGGKVGALVHAALRVPAGQALPWSAETPSLYTLLLTLRDAAGSVVEVLAQRVGERCLDAEHGPLHVPTSIREDAWFDSPLHEHHPETGHVVSDESMLRDVRLMKDLNFNTVRTSHYPNAERWYELCDELGLYVIDEANIESHGMGFEPKHTLAARPDFREAHVERVRRVCERDKNHPSVIVWSLGNEAGNGPAFHAAYAYLKRRDPSRPVQYENARLEPGWSTEQLETIDVGTDLYVPMYPSPAKLELYAQRHELDPRALPLVSLEGEDVLLLVMCEYSHAMGNSCGGLAAYWAVIRRHGVLQGGCIWDWVDQGLTLAGGVCGAERFGYGGDFGPDGTPSDEAFCINGLVQPDRRPNPHAHEAKYCQQPIGVEGVSAGPLHAAVRVHNRHDFLPLSPGTFSSEWLLLEDGCPRARVSSPLLLVAGSVELEVAHSSCEHLEAAAVAGAERHLELRFRRASDGHEAVHVVGSALTPSLWRPLNDNELGACAHVRLRRFRTAGRPSRGGHHALLQPLRVDDVAGGVEVEAHAALLSDGELCLTTTCLVRPDGAVELCYGDVVSLTAHTNHYLGVRGGEVVASGRRQGEFGPLAPSAAESWSVEPADGRGQPGERVVSGGRVALRCVDGGGFLGGRRGEAADSPLACAESAAVWEIRAGERAAPLRVGFVAALTRAAASRVRWHGLGPHESYPDRMAGARVGVWDGSVAAQTHRYCRPQENGNKMGTRWMALSDAAGSAGLLVVSRRGAPLPMQCHHFALDDFDVRPGSAVPEVRHGGSLQEAPWTTLCIDGAHAGVGGIDSWGSQPLPQHRLSLEQPVEWAFALRPFSPEEEVALPDLVRALA</sequence>
<dbReference type="InterPro" id="IPR050347">
    <property type="entry name" value="Bact_Beta-galactosidase"/>
</dbReference>
<dbReference type="InterPro" id="IPR004199">
    <property type="entry name" value="B-gal_small/dom_5"/>
</dbReference>
<dbReference type="KEGG" id="ehx:EMIHUDRAFT_213049"/>
<dbReference type="EnsemblProtists" id="EOD12843">
    <property type="protein sequence ID" value="EOD12843"/>
    <property type="gene ID" value="EMIHUDRAFT_213049"/>
</dbReference>
<dbReference type="InterPro" id="IPR006101">
    <property type="entry name" value="Glyco_hydro_2"/>
</dbReference>
<reference evidence="10" key="2">
    <citation type="submission" date="2024-10" db="UniProtKB">
        <authorList>
            <consortium name="EnsemblProtists"/>
        </authorList>
    </citation>
    <scope>IDENTIFICATION</scope>
</reference>
<dbReference type="SUPFAM" id="SSF51445">
    <property type="entry name" value="(Trans)glycosidases"/>
    <property type="match status" value="1"/>
</dbReference>
<protein>
    <recommendedName>
        <fullName evidence="3">beta-galactosidase</fullName>
        <ecNumber evidence="3">3.2.1.23</ecNumber>
    </recommendedName>
    <alternativeName>
        <fullName evidence="6">Lactase</fullName>
    </alternativeName>
</protein>
<comment type="similarity">
    <text evidence="2 7">Belongs to the glycosyl hydrolase 2 family.</text>
</comment>
<organism evidence="10 11">
    <name type="scientific">Emiliania huxleyi (strain CCMP1516)</name>
    <dbReference type="NCBI Taxonomy" id="280463"/>
    <lineage>
        <taxon>Eukaryota</taxon>
        <taxon>Haptista</taxon>
        <taxon>Haptophyta</taxon>
        <taxon>Prymnesiophyceae</taxon>
        <taxon>Isochrysidales</taxon>
        <taxon>Noelaerhabdaceae</taxon>
        <taxon>Emiliania</taxon>
    </lineage>
</organism>
<dbReference type="InterPro" id="IPR008979">
    <property type="entry name" value="Galactose-bd-like_sf"/>
</dbReference>
<dbReference type="InterPro" id="IPR017853">
    <property type="entry name" value="GH"/>
</dbReference>
<dbReference type="PANTHER" id="PTHR46323">
    <property type="entry name" value="BETA-GALACTOSIDASE"/>
    <property type="match status" value="1"/>
</dbReference>
<dbReference type="RefSeq" id="XP_005765272.1">
    <property type="nucleotide sequence ID" value="XM_005765215.1"/>
</dbReference>
<dbReference type="InterPro" id="IPR006104">
    <property type="entry name" value="Glyco_hydro_2_N"/>
</dbReference>
<dbReference type="InterPro" id="IPR006103">
    <property type="entry name" value="Glyco_hydro_2_cat"/>
</dbReference>
<keyword evidence="11" id="KW-1185">Reference proteome</keyword>
<evidence type="ECO:0000256" key="2">
    <source>
        <dbReference type="ARBA" id="ARBA00007401"/>
    </source>
</evidence>
<accession>A0A0D3INK8</accession>
<dbReference type="InterPro" id="IPR013783">
    <property type="entry name" value="Ig-like_fold"/>
</dbReference>
<evidence type="ECO:0000256" key="4">
    <source>
        <dbReference type="ARBA" id="ARBA00022801"/>
    </source>
</evidence>
<dbReference type="SUPFAM" id="SSF74650">
    <property type="entry name" value="Galactose mutarotase-like"/>
    <property type="match status" value="1"/>
</dbReference>
<keyword evidence="4 7" id="KW-0378">Hydrolase</keyword>
<dbReference type="Pfam" id="PF00703">
    <property type="entry name" value="Glyco_hydro_2"/>
    <property type="match status" value="1"/>
</dbReference>
<dbReference type="GO" id="GO:0005990">
    <property type="term" value="P:lactose catabolic process"/>
    <property type="evidence" value="ECO:0007669"/>
    <property type="project" value="TreeGrafter"/>
</dbReference>
<dbReference type="HOGENOM" id="CLU_002346_1_1_1"/>
<dbReference type="GO" id="GO:0004565">
    <property type="term" value="F:beta-galactosidase activity"/>
    <property type="evidence" value="ECO:0007669"/>
    <property type="project" value="UniProtKB-EC"/>
</dbReference>
<evidence type="ECO:0000256" key="7">
    <source>
        <dbReference type="RuleBase" id="RU361154"/>
    </source>
</evidence>
<dbReference type="PROSITE" id="PS00719">
    <property type="entry name" value="GLYCOSYL_HYDROL_F2_1"/>
    <property type="match status" value="1"/>
</dbReference>
<dbReference type="GO" id="GO:0009341">
    <property type="term" value="C:beta-galactosidase complex"/>
    <property type="evidence" value="ECO:0007669"/>
    <property type="project" value="InterPro"/>
</dbReference>
<feature type="domain" description="Beta galactosidase small chain/" evidence="9">
    <location>
        <begin position="731"/>
        <end position="1110"/>
    </location>
</feature>
<dbReference type="PaxDb" id="2903-EOD12843"/>
<dbReference type="InterPro" id="IPR036156">
    <property type="entry name" value="Beta-gal/glucu_dom_sf"/>
</dbReference>
<proteinExistence type="inferred from homology"/>
<dbReference type="OMA" id="NKEYPRT"/>
<dbReference type="Proteomes" id="UP000013827">
    <property type="component" value="Unassembled WGS sequence"/>
</dbReference>
<dbReference type="InterPro" id="IPR011013">
    <property type="entry name" value="Gal_mutarotase_sf_dom"/>
</dbReference>
<dbReference type="InterPro" id="IPR023232">
    <property type="entry name" value="Glyco_hydro_2_AS"/>
</dbReference>
<keyword evidence="5 7" id="KW-0326">Glycosidase</keyword>
<dbReference type="Gene3D" id="2.60.40.10">
    <property type="entry name" value="Immunoglobulins"/>
    <property type="match status" value="1"/>
</dbReference>
<evidence type="ECO:0000256" key="5">
    <source>
        <dbReference type="ARBA" id="ARBA00023295"/>
    </source>
</evidence>
<dbReference type="AlphaFoldDB" id="A0A0D3INK8"/>
<dbReference type="SMART" id="SM01038">
    <property type="entry name" value="Bgal_small_N"/>
    <property type="match status" value="1"/>
</dbReference>
<dbReference type="EC" id="3.2.1.23" evidence="3"/>